<sequence length="44" mass="5059">THAQFGFYGEHAQCHIEHDRESDMELLSLAATASGFRERRQEPV</sequence>
<proteinExistence type="predicted"/>
<comment type="caution">
    <text evidence="1">The sequence shown here is derived from an EMBL/GenBank/DDBJ whole genome shotgun (WGS) entry which is preliminary data.</text>
</comment>
<feature type="non-terminal residue" evidence="1">
    <location>
        <position position="1"/>
    </location>
</feature>
<protein>
    <submittedName>
        <fullName evidence="1">Uncharacterized protein</fullName>
    </submittedName>
</protein>
<evidence type="ECO:0000313" key="1">
    <source>
        <dbReference type="EMBL" id="GCC16955.1"/>
    </source>
</evidence>
<organism evidence="1 2">
    <name type="scientific">Chiloscyllium punctatum</name>
    <name type="common">Brownbanded bambooshark</name>
    <name type="synonym">Hemiscyllium punctatum</name>
    <dbReference type="NCBI Taxonomy" id="137246"/>
    <lineage>
        <taxon>Eukaryota</taxon>
        <taxon>Metazoa</taxon>
        <taxon>Chordata</taxon>
        <taxon>Craniata</taxon>
        <taxon>Vertebrata</taxon>
        <taxon>Chondrichthyes</taxon>
        <taxon>Elasmobranchii</taxon>
        <taxon>Galeomorphii</taxon>
        <taxon>Galeoidea</taxon>
        <taxon>Orectolobiformes</taxon>
        <taxon>Hemiscylliidae</taxon>
        <taxon>Chiloscyllium</taxon>
    </lineage>
</organism>
<dbReference type="EMBL" id="BEZZ01002605">
    <property type="protein sequence ID" value="GCC16955.1"/>
    <property type="molecule type" value="Genomic_DNA"/>
</dbReference>
<accession>A0A401RFP7</accession>
<keyword evidence="2" id="KW-1185">Reference proteome</keyword>
<reference evidence="1 2" key="1">
    <citation type="journal article" date="2018" name="Nat. Ecol. Evol.">
        <title>Shark genomes provide insights into elasmobranch evolution and the origin of vertebrates.</title>
        <authorList>
            <person name="Hara Y"/>
            <person name="Yamaguchi K"/>
            <person name="Onimaru K"/>
            <person name="Kadota M"/>
            <person name="Koyanagi M"/>
            <person name="Keeley SD"/>
            <person name="Tatsumi K"/>
            <person name="Tanaka K"/>
            <person name="Motone F"/>
            <person name="Kageyama Y"/>
            <person name="Nozu R"/>
            <person name="Adachi N"/>
            <person name="Nishimura O"/>
            <person name="Nakagawa R"/>
            <person name="Tanegashima C"/>
            <person name="Kiyatake I"/>
            <person name="Matsumoto R"/>
            <person name="Murakumo K"/>
            <person name="Nishida K"/>
            <person name="Terakita A"/>
            <person name="Kuratani S"/>
            <person name="Sato K"/>
            <person name="Hyodo S Kuraku.S."/>
        </authorList>
    </citation>
    <scope>NUCLEOTIDE SEQUENCE [LARGE SCALE GENOMIC DNA]</scope>
</reference>
<dbReference type="AlphaFoldDB" id="A0A401RFP7"/>
<evidence type="ECO:0000313" key="2">
    <source>
        <dbReference type="Proteomes" id="UP000287033"/>
    </source>
</evidence>
<name>A0A401RFP7_CHIPU</name>
<gene>
    <name evidence="1" type="ORF">chiPu_0020445</name>
</gene>
<dbReference type="Proteomes" id="UP000287033">
    <property type="component" value="Unassembled WGS sequence"/>
</dbReference>